<evidence type="ECO:0000313" key="1">
    <source>
        <dbReference type="EMBL" id="KAJ7633208.1"/>
    </source>
</evidence>
<dbReference type="SUPFAM" id="SSF48371">
    <property type="entry name" value="ARM repeat"/>
    <property type="match status" value="1"/>
</dbReference>
<protein>
    <submittedName>
        <fullName evidence="1">Uncharacterized protein</fullName>
    </submittedName>
</protein>
<dbReference type="EMBL" id="JARKIF010000008">
    <property type="protein sequence ID" value="KAJ7633208.1"/>
    <property type="molecule type" value="Genomic_DNA"/>
</dbReference>
<name>A0AAD7BXL5_9AGAR</name>
<dbReference type="InterPro" id="IPR011989">
    <property type="entry name" value="ARM-like"/>
</dbReference>
<accession>A0AAD7BXL5</accession>
<reference evidence="1" key="1">
    <citation type="submission" date="2023-03" db="EMBL/GenBank/DDBJ databases">
        <title>Massive genome expansion in bonnet fungi (Mycena s.s.) driven by repeated elements and novel gene families across ecological guilds.</title>
        <authorList>
            <consortium name="Lawrence Berkeley National Laboratory"/>
            <person name="Harder C.B."/>
            <person name="Miyauchi S."/>
            <person name="Viragh M."/>
            <person name="Kuo A."/>
            <person name="Thoen E."/>
            <person name="Andreopoulos B."/>
            <person name="Lu D."/>
            <person name="Skrede I."/>
            <person name="Drula E."/>
            <person name="Henrissat B."/>
            <person name="Morin E."/>
            <person name="Kohler A."/>
            <person name="Barry K."/>
            <person name="LaButti K."/>
            <person name="Morin E."/>
            <person name="Salamov A."/>
            <person name="Lipzen A."/>
            <person name="Mereny Z."/>
            <person name="Hegedus B."/>
            <person name="Baldrian P."/>
            <person name="Stursova M."/>
            <person name="Weitz H."/>
            <person name="Taylor A."/>
            <person name="Grigoriev I.V."/>
            <person name="Nagy L.G."/>
            <person name="Martin F."/>
            <person name="Kauserud H."/>
        </authorList>
    </citation>
    <scope>NUCLEOTIDE SEQUENCE</scope>
    <source>
        <strain evidence="1">9284</strain>
    </source>
</reference>
<gene>
    <name evidence="1" type="ORF">FB45DRAFT_914612</name>
</gene>
<dbReference type="Gene3D" id="1.25.10.10">
    <property type="entry name" value="Leucine-rich Repeat Variant"/>
    <property type="match status" value="2"/>
</dbReference>
<dbReference type="Proteomes" id="UP001221142">
    <property type="component" value="Unassembled WGS sequence"/>
</dbReference>
<keyword evidence="2" id="KW-1185">Reference proteome</keyword>
<sequence>MAGFDMGAQSIICSSMFSEIPQLLESSNAEIRLETARLMTALTSHDLSSEAIDATVRFPDSANSDKDTVLVEEALNSLIQIALWLPGAEAIVASDALEYTQELVASTNPELGIRAAVLASTIACHSELEATIASTIEKIDPFGRIAFLLRHNDSKDTVIRKGLFGLCRMARSISGAQRIMETPVLDYVVAKRSAFPAWLQIDSCRFIAELSSHETVLSKVLAANSVSKLLQILREWLVADEALAALCQISNWKLGAKAIFDTPGALDTITKMEWGNST</sequence>
<proteinExistence type="predicted"/>
<evidence type="ECO:0000313" key="2">
    <source>
        <dbReference type="Proteomes" id="UP001221142"/>
    </source>
</evidence>
<feature type="non-terminal residue" evidence="1">
    <location>
        <position position="1"/>
    </location>
</feature>
<dbReference type="AlphaFoldDB" id="A0AAD7BXL5"/>
<organism evidence="1 2">
    <name type="scientific">Roridomyces roridus</name>
    <dbReference type="NCBI Taxonomy" id="1738132"/>
    <lineage>
        <taxon>Eukaryota</taxon>
        <taxon>Fungi</taxon>
        <taxon>Dikarya</taxon>
        <taxon>Basidiomycota</taxon>
        <taxon>Agaricomycotina</taxon>
        <taxon>Agaricomycetes</taxon>
        <taxon>Agaricomycetidae</taxon>
        <taxon>Agaricales</taxon>
        <taxon>Marasmiineae</taxon>
        <taxon>Mycenaceae</taxon>
        <taxon>Roridomyces</taxon>
    </lineage>
</organism>
<dbReference type="InterPro" id="IPR016024">
    <property type="entry name" value="ARM-type_fold"/>
</dbReference>
<comment type="caution">
    <text evidence="1">The sequence shown here is derived from an EMBL/GenBank/DDBJ whole genome shotgun (WGS) entry which is preliminary data.</text>
</comment>